<reference evidence="1 2" key="1">
    <citation type="submission" date="2015-10" db="EMBL/GenBank/DDBJ databases">
        <authorList>
            <person name="Aldkheil E."/>
            <person name="Dickey R."/>
            <person name="Jurgensen S."/>
            <person name="Medrano J."/>
            <person name="Morvay M."/>
            <person name="Nguyen B."/>
            <person name="Nguyen D."/>
            <person name="Orlandi D."/>
            <person name="Suphphatthanaworakul T."/>
            <person name="Weeks-Galindo C."/>
            <person name="Delesalle V.A."/>
            <person name="Bradley K.W."/>
            <person name="Asai D.J."/>
            <person name="Bowman C.A."/>
            <person name="Russell D.A."/>
            <person name="Pope W.H."/>
            <person name="Jacobs-Sera D."/>
            <person name="Hendrix R.W."/>
            <person name="Hatfull G.F."/>
        </authorList>
    </citation>
    <scope>NUCLEOTIDE SEQUENCE [LARGE SCALE GENOMIC DNA]</scope>
</reference>
<dbReference type="OrthoDB" id="18085at10239"/>
<sequence>MKFSGEYLYRVRVIRYPEGAFECIDEEADYWVPTPGWQPPGWRPRGNYTQILGTDEFVWPVTNKVYGSHSTAKKRADLLESYGATAVVERSSRIVWPES</sequence>
<gene>
    <name evidence="1" type="ORF">SEA_SPARKDEHLILY_51</name>
</gene>
<keyword evidence="2" id="KW-1185">Reference proteome</keyword>
<name>A0A0S1S0P4_9CAUD</name>
<evidence type="ECO:0000313" key="2">
    <source>
        <dbReference type="Proteomes" id="UP000202242"/>
    </source>
</evidence>
<organism evidence="1 2">
    <name type="scientific">Mycobacterium phage Sparkdehlily</name>
    <dbReference type="NCBI Taxonomy" id="1739966"/>
    <lineage>
        <taxon>Viruses</taxon>
        <taxon>Duplodnaviria</taxon>
        <taxon>Heunggongvirae</taxon>
        <taxon>Uroviricota</taxon>
        <taxon>Caudoviricetes</taxon>
        <taxon>Gracegardnervirinae</taxon>
        <taxon>Cheoctovirus</taxon>
        <taxon>Cheoctovirus sparkdehlily</taxon>
    </lineage>
</organism>
<protein>
    <submittedName>
        <fullName evidence="1">Uncharacterized protein</fullName>
    </submittedName>
</protein>
<proteinExistence type="predicted"/>
<dbReference type="RefSeq" id="YP_009187207.1">
    <property type="nucleotide sequence ID" value="NC_028654.1"/>
</dbReference>
<dbReference type="KEGG" id="vg:26515897"/>
<accession>A0A0S1S0P4</accession>
<evidence type="ECO:0000313" key="1">
    <source>
        <dbReference type="EMBL" id="ALM02200.1"/>
    </source>
</evidence>
<dbReference type="Proteomes" id="UP000202242">
    <property type="component" value="Segment"/>
</dbReference>
<dbReference type="EMBL" id="KT895280">
    <property type="protein sequence ID" value="ALM02200.1"/>
    <property type="molecule type" value="Genomic_DNA"/>
</dbReference>
<dbReference type="GeneID" id="26515897"/>